<dbReference type="GO" id="GO:0046872">
    <property type="term" value="F:metal ion binding"/>
    <property type="evidence" value="ECO:0007669"/>
    <property type="project" value="InterPro"/>
</dbReference>
<proteinExistence type="predicted"/>
<dbReference type="PROSITE" id="PS51332">
    <property type="entry name" value="B12_BINDING"/>
    <property type="match status" value="1"/>
</dbReference>
<evidence type="ECO:0000259" key="2">
    <source>
        <dbReference type="PROSITE" id="PS50943"/>
    </source>
</evidence>
<dbReference type="InterPro" id="IPR036724">
    <property type="entry name" value="Cobalamin-bd_sf"/>
</dbReference>
<gene>
    <name evidence="4" type="ORF">SAMN02745941_01544</name>
</gene>
<dbReference type="CDD" id="cd02065">
    <property type="entry name" value="B12-binding_like"/>
    <property type="match status" value="1"/>
</dbReference>
<dbReference type="AlphaFoldDB" id="A0A1M5XP44"/>
<dbReference type="RefSeq" id="WP_073018366.1">
    <property type="nucleotide sequence ID" value="NZ_FQXU01000005.1"/>
</dbReference>
<dbReference type="Gene3D" id="1.10.260.40">
    <property type="entry name" value="lambda repressor-like DNA-binding domains"/>
    <property type="match status" value="1"/>
</dbReference>
<feature type="domain" description="HTH cro/C1-type" evidence="2">
    <location>
        <begin position="9"/>
        <end position="63"/>
    </location>
</feature>
<dbReference type="EMBL" id="FQXU01000005">
    <property type="protein sequence ID" value="SHI01536.1"/>
    <property type="molecule type" value="Genomic_DNA"/>
</dbReference>
<evidence type="ECO:0000313" key="5">
    <source>
        <dbReference type="Proteomes" id="UP000184241"/>
    </source>
</evidence>
<dbReference type="CDD" id="cd00093">
    <property type="entry name" value="HTH_XRE"/>
    <property type="match status" value="1"/>
</dbReference>
<accession>A0A1M5XP44</accession>
<evidence type="ECO:0000313" key="4">
    <source>
        <dbReference type="EMBL" id="SHI01536.1"/>
    </source>
</evidence>
<dbReference type="Gene3D" id="3.40.50.280">
    <property type="entry name" value="Cobalamin-binding domain"/>
    <property type="match status" value="1"/>
</dbReference>
<protein>
    <submittedName>
        <fullName evidence="4">Methanogenic corrinoid protein MtbC1</fullName>
    </submittedName>
</protein>
<dbReference type="InterPro" id="IPR010982">
    <property type="entry name" value="Lambda_DNA-bd_dom_sf"/>
</dbReference>
<sequence>MEKSISDNIRYLRSLKKYTQKEFASLLGVAQTTVANYENGLRVPDAQKLQKIADIFEVSLDNLLGRESRKENSSIIQKKLSLINNKEESFKIYLNLLLEGKGTDAREFVIGLYHQGLPMKSIYFDIFEKSLKEVGTFWESGKIDVWQEHFISEVTMDLMREIKSKEQRKKKNLCYVMGVTAGAELHNIGLKMILDTLEIEGGKSLYLGSNVPVQSLVNAVKSEKPDLLAISVTIDHHIESVKYMIEAIRENVKGKLPKIVVGGGAFKNNPKLWQSTGADQYSDSVEDLISFINI</sequence>
<dbReference type="PANTHER" id="PTHR46558">
    <property type="entry name" value="TRACRIPTIONAL REGULATORY PROTEIN-RELATED-RELATED"/>
    <property type="match status" value="1"/>
</dbReference>
<dbReference type="Pfam" id="PF02310">
    <property type="entry name" value="B12-binding"/>
    <property type="match status" value="1"/>
</dbReference>
<dbReference type="SUPFAM" id="SSF52242">
    <property type="entry name" value="Cobalamin (vitamin B12)-binding domain"/>
    <property type="match status" value="1"/>
</dbReference>
<keyword evidence="1" id="KW-0238">DNA-binding</keyword>
<dbReference type="Proteomes" id="UP000184241">
    <property type="component" value="Unassembled WGS sequence"/>
</dbReference>
<dbReference type="GO" id="GO:0031419">
    <property type="term" value="F:cobalamin binding"/>
    <property type="evidence" value="ECO:0007669"/>
    <property type="project" value="InterPro"/>
</dbReference>
<dbReference type="SUPFAM" id="SSF47413">
    <property type="entry name" value="lambda repressor-like DNA-binding domains"/>
    <property type="match status" value="1"/>
</dbReference>
<dbReference type="InterPro" id="IPR001387">
    <property type="entry name" value="Cro/C1-type_HTH"/>
</dbReference>
<dbReference type="PANTHER" id="PTHR46558:SF11">
    <property type="entry name" value="HTH-TYPE TRANSCRIPTIONAL REGULATOR XRE"/>
    <property type="match status" value="1"/>
</dbReference>
<dbReference type="Pfam" id="PF02607">
    <property type="entry name" value="B12-binding_2"/>
    <property type="match status" value="1"/>
</dbReference>
<dbReference type="Gene3D" id="1.10.1240.10">
    <property type="entry name" value="Methionine synthase domain"/>
    <property type="match status" value="1"/>
</dbReference>
<dbReference type="SMART" id="SM00530">
    <property type="entry name" value="HTH_XRE"/>
    <property type="match status" value="1"/>
</dbReference>
<evidence type="ECO:0000259" key="3">
    <source>
        <dbReference type="PROSITE" id="PS51332"/>
    </source>
</evidence>
<dbReference type="InterPro" id="IPR036594">
    <property type="entry name" value="Meth_synthase_dom"/>
</dbReference>
<dbReference type="Pfam" id="PF01381">
    <property type="entry name" value="HTH_3"/>
    <property type="match status" value="1"/>
</dbReference>
<evidence type="ECO:0000256" key="1">
    <source>
        <dbReference type="ARBA" id="ARBA00023125"/>
    </source>
</evidence>
<reference evidence="4 5" key="1">
    <citation type="submission" date="2016-11" db="EMBL/GenBank/DDBJ databases">
        <authorList>
            <person name="Jaros S."/>
            <person name="Januszkiewicz K."/>
            <person name="Wedrychowicz H."/>
        </authorList>
    </citation>
    <scope>NUCLEOTIDE SEQUENCE [LARGE SCALE GENOMIC DNA]</scope>
    <source>
        <strain evidence="4 5">DSM 6191</strain>
    </source>
</reference>
<feature type="domain" description="B12-binding" evidence="3">
    <location>
        <begin position="173"/>
        <end position="294"/>
    </location>
</feature>
<dbReference type="GO" id="GO:0003677">
    <property type="term" value="F:DNA binding"/>
    <property type="evidence" value="ECO:0007669"/>
    <property type="project" value="UniProtKB-KW"/>
</dbReference>
<dbReference type="PROSITE" id="PS50943">
    <property type="entry name" value="HTH_CROC1"/>
    <property type="match status" value="1"/>
</dbReference>
<dbReference type="InterPro" id="IPR006158">
    <property type="entry name" value="Cobalamin-bd"/>
</dbReference>
<organism evidence="4 5">
    <name type="scientific">Clostridium intestinale DSM 6191</name>
    <dbReference type="NCBI Taxonomy" id="1121320"/>
    <lineage>
        <taxon>Bacteria</taxon>
        <taxon>Bacillati</taxon>
        <taxon>Bacillota</taxon>
        <taxon>Clostridia</taxon>
        <taxon>Eubacteriales</taxon>
        <taxon>Clostridiaceae</taxon>
        <taxon>Clostridium</taxon>
    </lineage>
</organism>
<dbReference type="InterPro" id="IPR003759">
    <property type="entry name" value="Cbl-bd_cap"/>
</dbReference>
<name>A0A1M5XP44_9CLOT</name>